<feature type="domain" description="RNA-binding S4" evidence="4">
    <location>
        <begin position="88"/>
        <end position="150"/>
    </location>
</feature>
<dbReference type="GO" id="GO:0015935">
    <property type="term" value="C:small ribosomal subunit"/>
    <property type="evidence" value="ECO:0007669"/>
    <property type="project" value="TreeGrafter"/>
</dbReference>
<gene>
    <name evidence="5" type="primary">rps4</name>
</gene>
<dbReference type="PANTHER" id="PTHR11831:SF30">
    <property type="entry name" value="SMALL RIBOSOMAL SUBUNIT PROTEIN US4M"/>
    <property type="match status" value="1"/>
</dbReference>
<evidence type="ECO:0000313" key="5">
    <source>
        <dbReference type="EMBL" id="ASN73997.1"/>
    </source>
</evidence>
<keyword evidence="5" id="KW-0496">Mitochondrion</keyword>
<dbReference type="InterPro" id="IPR002942">
    <property type="entry name" value="S4_RNA-bd"/>
</dbReference>
<dbReference type="GO" id="GO:0019843">
    <property type="term" value="F:rRNA binding"/>
    <property type="evidence" value="ECO:0007669"/>
    <property type="project" value="InterPro"/>
</dbReference>
<dbReference type="InterPro" id="IPR036986">
    <property type="entry name" value="S4_RNA-bd_sf"/>
</dbReference>
<dbReference type="Gene3D" id="1.10.1050.10">
    <property type="entry name" value="Ribosomal Protein S4 Delta 41, Chain A, domain 1"/>
    <property type="match status" value="1"/>
</dbReference>
<evidence type="ECO:0000259" key="4">
    <source>
        <dbReference type="SMART" id="SM00363"/>
    </source>
</evidence>
<dbReference type="SMART" id="SM00363">
    <property type="entry name" value="S4"/>
    <property type="match status" value="1"/>
</dbReference>
<evidence type="ECO:0000256" key="1">
    <source>
        <dbReference type="ARBA" id="ARBA00007465"/>
    </source>
</evidence>
<keyword evidence="2" id="KW-0687">Ribonucleoprotein</keyword>
<name>A0A221SD69_ANEPI</name>
<dbReference type="EMBL" id="KY702723">
    <property type="protein sequence ID" value="ASN73997.1"/>
    <property type="molecule type" value="Genomic_DNA"/>
</dbReference>
<dbReference type="Gene3D" id="3.10.290.10">
    <property type="entry name" value="RNA-binding S4 domain"/>
    <property type="match status" value="1"/>
</dbReference>
<dbReference type="PROSITE" id="PS50889">
    <property type="entry name" value="S4"/>
    <property type="match status" value="1"/>
</dbReference>
<evidence type="ECO:0000256" key="2">
    <source>
        <dbReference type="ARBA" id="ARBA00023274"/>
    </source>
</evidence>
<geneLocation type="mitochondrion" evidence="5"/>
<organism evidence="5">
    <name type="scientific">Aneura pinguis</name>
    <name type="common">Greasewort</name>
    <name type="synonym">Riccardia pinguis</name>
    <dbReference type="NCBI Taxonomy" id="39026"/>
    <lineage>
        <taxon>Eukaryota</taxon>
        <taxon>Viridiplantae</taxon>
        <taxon>Streptophyta</taxon>
        <taxon>Embryophyta</taxon>
        <taxon>Marchantiophyta</taxon>
        <taxon>Jungermanniopsida</taxon>
        <taxon>Metzgeriidae</taxon>
        <taxon>Metzgeriales</taxon>
        <taxon>Aneuraceae</taxon>
        <taxon>Aneura</taxon>
    </lineage>
</organism>
<dbReference type="InterPro" id="IPR022801">
    <property type="entry name" value="Ribosomal_uS4"/>
</dbReference>
<dbReference type="GO" id="GO:0003735">
    <property type="term" value="F:structural constituent of ribosome"/>
    <property type="evidence" value="ECO:0007669"/>
    <property type="project" value="TreeGrafter"/>
</dbReference>
<dbReference type="PANTHER" id="PTHR11831">
    <property type="entry name" value="30S 40S RIBOSOMAL PROTEIN"/>
    <property type="match status" value="1"/>
</dbReference>
<proteinExistence type="inferred from homology"/>
<comment type="similarity">
    <text evidence="1">Belongs to the universal ribosomal protein uS4 family.</text>
</comment>
<keyword evidence="3" id="KW-0694">RNA-binding</keyword>
<dbReference type="CDD" id="cd00165">
    <property type="entry name" value="S4"/>
    <property type="match status" value="1"/>
</dbReference>
<dbReference type="AlphaFoldDB" id="A0A221SD69"/>
<reference evidence="5" key="1">
    <citation type="submission" date="2017-03" db="EMBL/GenBank/DDBJ databases">
        <title>The extraordinary variation of the organellar genomes of the Aneura pinguis revealed advanced cryptic speciation of the early land plants.</title>
        <authorList>
            <person name="Sawicki J."/>
        </authorList>
    </citation>
    <scope>NUCLEOTIDE SEQUENCE</scope>
</reference>
<evidence type="ECO:0000256" key="3">
    <source>
        <dbReference type="PROSITE-ProRule" id="PRU00182"/>
    </source>
</evidence>
<dbReference type="GO" id="GO:0042274">
    <property type="term" value="P:ribosomal small subunit biogenesis"/>
    <property type="evidence" value="ECO:0007669"/>
    <property type="project" value="TreeGrafter"/>
</dbReference>
<dbReference type="Pfam" id="PF01479">
    <property type="entry name" value="S4"/>
    <property type="match status" value="1"/>
</dbReference>
<dbReference type="SUPFAM" id="SSF55174">
    <property type="entry name" value="Alpha-L RNA-binding motif"/>
    <property type="match status" value="1"/>
</dbReference>
<protein>
    <submittedName>
        <fullName evidence="5">Ribosomal protein S4</fullName>
    </submittedName>
</protein>
<accession>A0A221SD69</accession>
<sequence>MFASRFKACRQILENVWQTKKLTLKQELLISELRKNEKNKKQSDFSVQLRTMKKLSLFYGNLPIRKMQRAKTRTYIDKKNSLLFNIEKRSDVTPVRPNHCSTMFQARQPISHRNICVNYKRVNIPGFQVSNGDLISIRENSLASFESNIRRNLRTNRIGRMKPNHLEVNHKALKAAVSYEPQQIRFPYKIDLDLLARLKGTRNEYFFCLVNFFFRPASFFLFLPQSPRLVGSHRSLVQLRESLGSLR</sequence>
<keyword evidence="5" id="KW-0689">Ribosomal protein</keyword>